<keyword evidence="4" id="KW-1185">Reference proteome</keyword>
<proteinExistence type="predicted"/>
<dbReference type="AlphaFoldDB" id="A0A5C3KZJ6"/>
<feature type="compositionally biased region" description="Pro residues" evidence="1">
    <location>
        <begin position="86"/>
        <end position="103"/>
    </location>
</feature>
<evidence type="ECO:0000256" key="1">
    <source>
        <dbReference type="SAM" id="MobiDB-lite"/>
    </source>
</evidence>
<protein>
    <submittedName>
        <fullName evidence="3">Uncharacterized protein</fullName>
    </submittedName>
</protein>
<evidence type="ECO:0000256" key="2">
    <source>
        <dbReference type="SAM" id="SignalP"/>
    </source>
</evidence>
<feature type="region of interest" description="Disordered" evidence="1">
    <location>
        <begin position="79"/>
        <end position="106"/>
    </location>
</feature>
<evidence type="ECO:0000313" key="3">
    <source>
        <dbReference type="EMBL" id="TFK21368.1"/>
    </source>
</evidence>
<dbReference type="EMBL" id="ML210270">
    <property type="protein sequence ID" value="TFK21368.1"/>
    <property type="molecule type" value="Genomic_DNA"/>
</dbReference>
<feature type="signal peptide" evidence="2">
    <location>
        <begin position="1"/>
        <end position="22"/>
    </location>
</feature>
<feature type="chain" id="PRO_5022777598" evidence="2">
    <location>
        <begin position="23"/>
        <end position="130"/>
    </location>
</feature>
<reference evidence="3 4" key="1">
    <citation type="journal article" date="2019" name="Nat. Ecol. Evol.">
        <title>Megaphylogeny resolves global patterns of mushroom evolution.</title>
        <authorList>
            <person name="Varga T."/>
            <person name="Krizsan K."/>
            <person name="Foldi C."/>
            <person name="Dima B."/>
            <person name="Sanchez-Garcia M."/>
            <person name="Sanchez-Ramirez S."/>
            <person name="Szollosi G.J."/>
            <person name="Szarkandi J.G."/>
            <person name="Papp V."/>
            <person name="Albert L."/>
            <person name="Andreopoulos W."/>
            <person name="Angelini C."/>
            <person name="Antonin V."/>
            <person name="Barry K.W."/>
            <person name="Bougher N.L."/>
            <person name="Buchanan P."/>
            <person name="Buyck B."/>
            <person name="Bense V."/>
            <person name="Catcheside P."/>
            <person name="Chovatia M."/>
            <person name="Cooper J."/>
            <person name="Damon W."/>
            <person name="Desjardin D."/>
            <person name="Finy P."/>
            <person name="Geml J."/>
            <person name="Haridas S."/>
            <person name="Hughes K."/>
            <person name="Justo A."/>
            <person name="Karasinski D."/>
            <person name="Kautmanova I."/>
            <person name="Kiss B."/>
            <person name="Kocsube S."/>
            <person name="Kotiranta H."/>
            <person name="LaButti K.M."/>
            <person name="Lechner B.E."/>
            <person name="Liimatainen K."/>
            <person name="Lipzen A."/>
            <person name="Lukacs Z."/>
            <person name="Mihaltcheva S."/>
            <person name="Morgado L.N."/>
            <person name="Niskanen T."/>
            <person name="Noordeloos M.E."/>
            <person name="Ohm R.A."/>
            <person name="Ortiz-Santana B."/>
            <person name="Ovrebo C."/>
            <person name="Racz N."/>
            <person name="Riley R."/>
            <person name="Savchenko A."/>
            <person name="Shiryaev A."/>
            <person name="Soop K."/>
            <person name="Spirin V."/>
            <person name="Szebenyi C."/>
            <person name="Tomsovsky M."/>
            <person name="Tulloss R.E."/>
            <person name="Uehling J."/>
            <person name="Grigoriev I.V."/>
            <person name="Vagvolgyi C."/>
            <person name="Papp T."/>
            <person name="Martin F.M."/>
            <person name="Miettinen O."/>
            <person name="Hibbett D.S."/>
            <person name="Nagy L.G."/>
        </authorList>
    </citation>
    <scope>NUCLEOTIDE SEQUENCE [LARGE SCALE GENOMIC DNA]</scope>
    <source>
        <strain evidence="3 4">CBS 121175</strain>
    </source>
</reference>
<keyword evidence="2" id="KW-0732">Signal</keyword>
<evidence type="ECO:0000313" key="4">
    <source>
        <dbReference type="Proteomes" id="UP000307440"/>
    </source>
</evidence>
<name>A0A5C3KZJ6_COPMA</name>
<organism evidence="3 4">
    <name type="scientific">Coprinopsis marcescibilis</name>
    <name type="common">Agaric fungus</name>
    <name type="synonym">Psathyrella marcescibilis</name>
    <dbReference type="NCBI Taxonomy" id="230819"/>
    <lineage>
        <taxon>Eukaryota</taxon>
        <taxon>Fungi</taxon>
        <taxon>Dikarya</taxon>
        <taxon>Basidiomycota</taxon>
        <taxon>Agaricomycotina</taxon>
        <taxon>Agaricomycetes</taxon>
        <taxon>Agaricomycetidae</taxon>
        <taxon>Agaricales</taxon>
        <taxon>Agaricineae</taxon>
        <taxon>Psathyrellaceae</taxon>
        <taxon>Coprinopsis</taxon>
    </lineage>
</organism>
<accession>A0A5C3KZJ6</accession>
<sequence>MRISAIFHLALPLLFAVLHVFALPVNVNQMNTVEVGVRNPRQRGGSRVPSRQERREITARYREAFDALLEARISEEIEARAGPRPLTRPPRRPMGPRPSPPLFPQGRPAMKLWANVAAAVARERPGYIPP</sequence>
<dbReference type="Proteomes" id="UP000307440">
    <property type="component" value="Unassembled WGS sequence"/>
</dbReference>
<gene>
    <name evidence="3" type="ORF">FA15DRAFT_672633</name>
</gene>